<dbReference type="InterPro" id="IPR004840">
    <property type="entry name" value="Amino_acid_permease_CS"/>
</dbReference>
<dbReference type="PROSITE" id="PS00218">
    <property type="entry name" value="AMINO_ACID_PERMEASE_1"/>
    <property type="match status" value="1"/>
</dbReference>
<reference evidence="10" key="2">
    <citation type="submission" date="2013-07" db="EMBL/GenBank/DDBJ databases">
        <authorList>
            <consortium name="The Broad Institute Genome Sequencing Platform"/>
            <person name="Cuomo C."/>
            <person name="Litvintseva A."/>
            <person name="Chen Y."/>
            <person name="Heitman J."/>
            <person name="Sun S."/>
            <person name="Springer D."/>
            <person name="Dromer F."/>
            <person name="Young S.K."/>
            <person name="Zeng Q."/>
            <person name="Gargeya S."/>
            <person name="Fitzgerald M."/>
            <person name="Abouelleil A."/>
            <person name="Alvarado L."/>
            <person name="Berlin A.M."/>
            <person name="Chapman S.B."/>
            <person name="Dewar J."/>
            <person name="Goldberg J."/>
            <person name="Griggs A."/>
            <person name="Gujja S."/>
            <person name="Hansen M."/>
            <person name="Howarth C."/>
            <person name="Imamovic A."/>
            <person name="Larimer J."/>
            <person name="McCowan C."/>
            <person name="Murphy C."/>
            <person name="Pearson M."/>
            <person name="Priest M."/>
            <person name="Roberts A."/>
            <person name="Saif S."/>
            <person name="Shea T."/>
            <person name="Sykes S."/>
            <person name="Wortman J."/>
            <person name="Nusbaum C."/>
            <person name="Birren B."/>
        </authorList>
    </citation>
    <scope>NUCLEOTIDE SEQUENCE</scope>
    <source>
        <strain evidence="10">CBS 10118</strain>
    </source>
</reference>
<evidence type="ECO:0000259" key="8">
    <source>
        <dbReference type="Pfam" id="PF00324"/>
    </source>
</evidence>
<evidence type="ECO:0000256" key="6">
    <source>
        <dbReference type="ARBA" id="ARBA00023136"/>
    </source>
</evidence>
<dbReference type="GeneID" id="30208906"/>
<reference evidence="9" key="3">
    <citation type="submission" date="2014-01" db="EMBL/GenBank/DDBJ databases">
        <title>Evolution of pathogenesis and genome organization in the Tremellales.</title>
        <authorList>
            <person name="Cuomo C."/>
            <person name="Litvintseva A."/>
            <person name="Heitman J."/>
            <person name="Chen Y."/>
            <person name="Sun S."/>
            <person name="Springer D."/>
            <person name="Dromer F."/>
            <person name="Young S."/>
            <person name="Zeng Q."/>
            <person name="Chapman S."/>
            <person name="Gujja S."/>
            <person name="Saif S."/>
            <person name="Birren B."/>
        </authorList>
    </citation>
    <scope>NUCLEOTIDE SEQUENCE</scope>
    <source>
        <strain evidence="9">CBS 10118</strain>
    </source>
</reference>
<evidence type="ECO:0000313" key="9">
    <source>
        <dbReference type="EMBL" id="OCF26817.1"/>
    </source>
</evidence>
<feature type="transmembrane region" description="Helical" evidence="7">
    <location>
        <begin position="453"/>
        <end position="471"/>
    </location>
</feature>
<feature type="transmembrane region" description="Helical" evidence="7">
    <location>
        <begin position="85"/>
        <end position="109"/>
    </location>
</feature>
<dbReference type="KEGG" id="kbi:30208906"/>
<dbReference type="Proteomes" id="UP000092730">
    <property type="component" value="Chromosome 1"/>
</dbReference>
<reference evidence="10" key="4">
    <citation type="submission" date="2024-02" db="EMBL/GenBank/DDBJ databases">
        <title>Comparative genomics of Cryptococcus and Kwoniella reveals pathogenesis evolution and contrasting modes of karyotype evolution via chromosome fusion or intercentromeric recombination.</title>
        <authorList>
            <person name="Coelho M.A."/>
            <person name="David-Palma M."/>
            <person name="Shea T."/>
            <person name="Bowers K."/>
            <person name="McGinley-Smith S."/>
            <person name="Mohammad A.W."/>
            <person name="Gnirke A."/>
            <person name="Yurkov A.M."/>
            <person name="Nowrousian M."/>
            <person name="Sun S."/>
            <person name="Cuomo C.A."/>
            <person name="Heitman J."/>
        </authorList>
    </citation>
    <scope>NUCLEOTIDE SEQUENCE</scope>
    <source>
        <strain evidence="10">CBS 10118</strain>
    </source>
</reference>
<name>A0A1B9G710_9TREE</name>
<dbReference type="Pfam" id="PF00324">
    <property type="entry name" value="AA_permease"/>
    <property type="match status" value="1"/>
</dbReference>
<keyword evidence="11" id="KW-1185">Reference proteome</keyword>
<comment type="subcellular location">
    <subcellularLocation>
        <location evidence="1">Membrane</location>
        <topology evidence="1">Multi-pass membrane protein</topology>
    </subcellularLocation>
</comment>
<evidence type="ECO:0000313" key="11">
    <source>
        <dbReference type="Proteomes" id="UP000092730"/>
    </source>
</evidence>
<proteinExistence type="predicted"/>
<dbReference type="VEuPathDB" id="FungiDB:I302_04507"/>
<evidence type="ECO:0000256" key="7">
    <source>
        <dbReference type="SAM" id="Phobius"/>
    </source>
</evidence>
<dbReference type="AlphaFoldDB" id="A0A1B9G710"/>
<dbReference type="PANTHER" id="PTHR43341:SF1">
    <property type="entry name" value="GENERAL AMINO-ACID PERMEASE GAP1"/>
    <property type="match status" value="1"/>
</dbReference>
<evidence type="ECO:0000256" key="2">
    <source>
        <dbReference type="ARBA" id="ARBA00022448"/>
    </source>
</evidence>
<dbReference type="RefSeq" id="XP_019047887.1">
    <property type="nucleotide sequence ID" value="XM_019191139.1"/>
</dbReference>
<dbReference type="OrthoDB" id="10062876at2759"/>
<feature type="transmembrane region" description="Helical" evidence="7">
    <location>
        <begin position="382"/>
        <end position="399"/>
    </location>
</feature>
<feature type="transmembrane region" description="Helical" evidence="7">
    <location>
        <begin position="193"/>
        <end position="214"/>
    </location>
</feature>
<feature type="transmembrane region" description="Helical" evidence="7">
    <location>
        <begin position="163"/>
        <end position="181"/>
    </location>
</feature>
<keyword evidence="6 7" id="KW-0472">Membrane</keyword>
<dbReference type="PIRSF" id="PIRSF006060">
    <property type="entry name" value="AA_transporter"/>
    <property type="match status" value="1"/>
</dbReference>
<dbReference type="GO" id="GO:0016020">
    <property type="term" value="C:membrane"/>
    <property type="evidence" value="ECO:0007669"/>
    <property type="project" value="UniProtKB-SubCell"/>
</dbReference>
<protein>
    <recommendedName>
        <fullName evidence="8">Amino acid permease/ SLC12A domain-containing protein</fullName>
    </recommendedName>
</protein>
<keyword evidence="2" id="KW-0813">Transport</keyword>
<keyword evidence="3 7" id="KW-0812">Transmembrane</keyword>
<evidence type="ECO:0000256" key="1">
    <source>
        <dbReference type="ARBA" id="ARBA00004141"/>
    </source>
</evidence>
<feature type="domain" description="Amino acid permease/ SLC12A" evidence="8">
    <location>
        <begin position="54"/>
        <end position="513"/>
    </location>
</feature>
<dbReference type="STRING" id="1296100.A0A1B9G710"/>
<feature type="transmembrane region" description="Helical" evidence="7">
    <location>
        <begin position="411"/>
        <end position="432"/>
    </location>
</feature>
<dbReference type="EMBL" id="CP144541">
    <property type="protein sequence ID" value="WVW79165.1"/>
    <property type="molecule type" value="Genomic_DNA"/>
</dbReference>
<evidence type="ECO:0000313" key="10">
    <source>
        <dbReference type="EMBL" id="WVW79165.1"/>
    </source>
</evidence>
<feature type="transmembrane region" description="Helical" evidence="7">
    <location>
        <begin position="483"/>
        <end position="503"/>
    </location>
</feature>
<dbReference type="FunFam" id="1.20.1740.10:FF:000001">
    <property type="entry name" value="Amino acid permease"/>
    <property type="match status" value="1"/>
</dbReference>
<evidence type="ECO:0000256" key="4">
    <source>
        <dbReference type="ARBA" id="ARBA00022970"/>
    </source>
</evidence>
<dbReference type="EMBL" id="KI894020">
    <property type="protein sequence ID" value="OCF26817.1"/>
    <property type="molecule type" value="Genomic_DNA"/>
</dbReference>
<sequence length="555" mass="61634">MAAVQDGLNVTYDDQKSNEIDSSPAILENGFGLQQEAAVDGVLKKTVRGLKPRHIQMITISGSIGTGLFVGSGAALAHGGPLSLLLGYIVIALNTWITFNAMGEMVCYLPIDGSFTLYAERYVDRSFSFALGWFFIIKGSISFANEGVAIAGLVNFWNTDINNGVWIGVSIVIMAAINFLSSKYFGEAEFHMSIFKVILILGLILFSFITMVGGNPQHDAFGFRFWRDPGFMAEYLAKGAAGRFSGFWSILISASYAFGVPDFVANTAGEAKHPRRVLPRVFPLVIFRLCTFYVLGALAVGIVVPYTDKRLGQALKGAGSSPFVLAAQRMGIPGLGSVINAAVLTSALSNGVEGMFSTSRGLYGMALKGKAPKFFTWTNRGVPYMCLIWVIAISLLGFMTVSKGSATVFTWFTRMIGSSLLIVGMSFNWVYIRFHRAMKAQGRDLSKLPYKVRGQYTMSWIAMVLYGVFWFTNGYSVFIKGKWNYQTFLFSYLSIVFFLVPYFGHRLYSKNWKFKPLEEVDLITVLSEIEELERIDKLQPLPNTRRAKFDRWLWG</sequence>
<dbReference type="PANTHER" id="PTHR43341">
    <property type="entry name" value="AMINO ACID PERMEASE"/>
    <property type="match status" value="1"/>
</dbReference>
<keyword evidence="4" id="KW-0029">Amino-acid transport</keyword>
<reference evidence="9" key="1">
    <citation type="submission" date="2013-07" db="EMBL/GenBank/DDBJ databases">
        <title>The Genome Sequence of Cryptococcus bestiolae CBS10118.</title>
        <authorList>
            <consortium name="The Broad Institute Genome Sequencing Platform"/>
            <person name="Cuomo C."/>
            <person name="Litvintseva A."/>
            <person name="Chen Y."/>
            <person name="Heitman J."/>
            <person name="Sun S."/>
            <person name="Springer D."/>
            <person name="Dromer F."/>
            <person name="Young S.K."/>
            <person name="Zeng Q."/>
            <person name="Gargeya S."/>
            <person name="Fitzgerald M."/>
            <person name="Abouelleil A."/>
            <person name="Alvarado L."/>
            <person name="Berlin A.M."/>
            <person name="Chapman S.B."/>
            <person name="Dewar J."/>
            <person name="Goldberg J."/>
            <person name="Griggs A."/>
            <person name="Gujja S."/>
            <person name="Hansen M."/>
            <person name="Howarth C."/>
            <person name="Imamovic A."/>
            <person name="Larimer J."/>
            <person name="McCowan C."/>
            <person name="Murphy C."/>
            <person name="Pearson M."/>
            <person name="Priest M."/>
            <person name="Roberts A."/>
            <person name="Saif S."/>
            <person name="Shea T."/>
            <person name="Sykes S."/>
            <person name="Wortman J."/>
            <person name="Nusbaum C."/>
            <person name="Birren B."/>
        </authorList>
    </citation>
    <scope>NUCLEOTIDE SEQUENCE [LARGE SCALE GENOMIC DNA]</scope>
    <source>
        <strain evidence="9">CBS 10118</strain>
    </source>
</reference>
<keyword evidence="5 7" id="KW-1133">Transmembrane helix</keyword>
<gene>
    <name evidence="9" type="ORF">I302_04507</name>
    <name evidence="10" type="ORF">I302_101131</name>
</gene>
<dbReference type="InterPro" id="IPR004841">
    <property type="entry name" value="AA-permease/SLC12A_dom"/>
</dbReference>
<evidence type="ECO:0000256" key="3">
    <source>
        <dbReference type="ARBA" id="ARBA00022692"/>
    </source>
</evidence>
<feature type="transmembrane region" description="Helical" evidence="7">
    <location>
        <begin position="285"/>
        <end position="306"/>
    </location>
</feature>
<dbReference type="Gene3D" id="1.20.1740.10">
    <property type="entry name" value="Amino acid/polyamine transporter I"/>
    <property type="match status" value="1"/>
</dbReference>
<dbReference type="InterPro" id="IPR050524">
    <property type="entry name" value="APC_YAT"/>
</dbReference>
<feature type="transmembrane region" description="Helical" evidence="7">
    <location>
        <begin position="58"/>
        <end position="79"/>
    </location>
</feature>
<accession>A0A1B9G710</accession>
<evidence type="ECO:0000256" key="5">
    <source>
        <dbReference type="ARBA" id="ARBA00022989"/>
    </source>
</evidence>
<dbReference type="GO" id="GO:0015171">
    <property type="term" value="F:amino acid transmembrane transporter activity"/>
    <property type="evidence" value="ECO:0007669"/>
    <property type="project" value="TreeGrafter"/>
</dbReference>
<feature type="transmembrane region" description="Helical" evidence="7">
    <location>
        <begin position="130"/>
        <end position="157"/>
    </location>
</feature>
<organism evidence="9">
    <name type="scientific">Kwoniella bestiolae CBS 10118</name>
    <dbReference type="NCBI Taxonomy" id="1296100"/>
    <lineage>
        <taxon>Eukaryota</taxon>
        <taxon>Fungi</taxon>
        <taxon>Dikarya</taxon>
        <taxon>Basidiomycota</taxon>
        <taxon>Agaricomycotina</taxon>
        <taxon>Tremellomycetes</taxon>
        <taxon>Tremellales</taxon>
        <taxon>Cryptococcaceae</taxon>
        <taxon>Kwoniella</taxon>
    </lineage>
</organism>